<dbReference type="CDD" id="cd10917">
    <property type="entry name" value="CE4_NodB_like_6s_7s"/>
    <property type="match status" value="1"/>
</dbReference>
<sequence length="271" mass="29728">MKLFSAYRHWRPTPLLKGSFLLTLAVVAVLAVLPDFWPWALAVVNADHLVMTFAGLWPRCKLLGPNWTSLPEVSASQGEIAITIDDGPDPAVTPAVLDLLARHGAKATFFCIGEKARRHPELCREIVTQGHAVENHSMFHRHHFALLLLGGYYAELEAAQETLASITGVRPAFFRAPAGLRNPLLDPVLNRLGLRLVSWTRRGFDTVERNPQAVLEKLLDGLKGGDILLLHDGNAARTDLGVPVILEVLPPLLDAIVAAKLRPITLREALV</sequence>
<name>A0A2W4RNM6_9GAMM</name>
<evidence type="ECO:0000313" key="3">
    <source>
        <dbReference type="Proteomes" id="UP000249396"/>
    </source>
</evidence>
<evidence type="ECO:0000313" key="2">
    <source>
        <dbReference type="EMBL" id="PZN83996.1"/>
    </source>
</evidence>
<proteinExistence type="predicted"/>
<dbReference type="InterPro" id="IPR011330">
    <property type="entry name" value="Glyco_hydro/deAcase_b/a-brl"/>
</dbReference>
<comment type="caution">
    <text evidence="2">The sequence shown here is derived from an EMBL/GenBank/DDBJ whole genome shotgun (WGS) entry which is preliminary data.</text>
</comment>
<protein>
    <submittedName>
        <fullName evidence="2">Polysaccharide deacetylase family protein</fullName>
    </submittedName>
</protein>
<evidence type="ECO:0000259" key="1">
    <source>
        <dbReference type="PROSITE" id="PS51677"/>
    </source>
</evidence>
<dbReference type="GO" id="GO:0016810">
    <property type="term" value="F:hydrolase activity, acting on carbon-nitrogen (but not peptide) bonds"/>
    <property type="evidence" value="ECO:0007669"/>
    <property type="project" value="InterPro"/>
</dbReference>
<gene>
    <name evidence="2" type="ORF">DM484_03430</name>
</gene>
<dbReference type="InterPro" id="IPR002509">
    <property type="entry name" value="NODB_dom"/>
</dbReference>
<dbReference type="EMBL" id="QJPH01000168">
    <property type="protein sequence ID" value="PZN83996.1"/>
    <property type="molecule type" value="Genomic_DNA"/>
</dbReference>
<dbReference type="Gene3D" id="3.20.20.370">
    <property type="entry name" value="Glycoside hydrolase/deacetylase"/>
    <property type="match status" value="1"/>
</dbReference>
<dbReference type="Proteomes" id="UP000249396">
    <property type="component" value="Unassembled WGS sequence"/>
</dbReference>
<dbReference type="InterPro" id="IPR050248">
    <property type="entry name" value="Polysacc_deacetylase_ArnD"/>
</dbReference>
<dbReference type="PANTHER" id="PTHR10587:SF137">
    <property type="entry name" value="4-DEOXY-4-FORMAMIDO-L-ARABINOSE-PHOSPHOUNDECAPRENOL DEFORMYLASE ARND-RELATED"/>
    <property type="match status" value="1"/>
</dbReference>
<feature type="domain" description="NodB homology" evidence="1">
    <location>
        <begin position="78"/>
        <end position="264"/>
    </location>
</feature>
<dbReference type="AlphaFoldDB" id="A0A2W4RNM6"/>
<dbReference type="SUPFAM" id="SSF88713">
    <property type="entry name" value="Glycoside hydrolase/deacetylase"/>
    <property type="match status" value="1"/>
</dbReference>
<reference evidence="2 3" key="1">
    <citation type="journal article" date="2018" name="Aquat. Microb. Ecol.">
        <title>Gammaproteobacterial methanotrophs dominate.</title>
        <authorList>
            <person name="Rissanen A.J."/>
            <person name="Saarenheimo J."/>
            <person name="Tiirola M."/>
            <person name="Peura S."/>
            <person name="Aalto S.L."/>
            <person name="Karvinen A."/>
            <person name="Nykanen H."/>
        </authorList>
    </citation>
    <scope>NUCLEOTIDE SEQUENCE [LARGE SCALE GENOMIC DNA]</scope>
    <source>
        <strain evidence="2">AMbin10</strain>
    </source>
</reference>
<dbReference type="Pfam" id="PF01522">
    <property type="entry name" value="Polysacc_deac_1"/>
    <property type="match status" value="1"/>
</dbReference>
<dbReference type="PROSITE" id="PS51677">
    <property type="entry name" value="NODB"/>
    <property type="match status" value="1"/>
</dbReference>
<dbReference type="GO" id="GO:0005975">
    <property type="term" value="P:carbohydrate metabolic process"/>
    <property type="evidence" value="ECO:0007669"/>
    <property type="project" value="InterPro"/>
</dbReference>
<dbReference type="PANTHER" id="PTHR10587">
    <property type="entry name" value="GLYCOSYL TRANSFERASE-RELATED"/>
    <property type="match status" value="1"/>
</dbReference>
<accession>A0A2W4RNM6</accession>
<organism evidence="2 3">
    <name type="scientific">Candidatus Methylumidiphilus alinenensis</name>
    <dbReference type="NCBI Taxonomy" id="2202197"/>
    <lineage>
        <taxon>Bacteria</taxon>
        <taxon>Pseudomonadati</taxon>
        <taxon>Pseudomonadota</taxon>
        <taxon>Gammaproteobacteria</taxon>
        <taxon>Methylococcales</taxon>
        <taxon>Candidatus Methylumidiphilus</taxon>
    </lineage>
</organism>